<keyword evidence="2" id="KW-0449">Lipoprotein</keyword>
<dbReference type="AlphaFoldDB" id="D7NF28"/>
<dbReference type="Gene3D" id="2.60.40.3620">
    <property type="match status" value="3"/>
</dbReference>
<evidence type="ECO:0000313" key="2">
    <source>
        <dbReference type="EMBL" id="EFI47875.1"/>
    </source>
</evidence>
<dbReference type="InterPro" id="IPR033408">
    <property type="entry name" value="SusF_N"/>
</dbReference>
<reference evidence="2 3" key="1">
    <citation type="submission" date="2010-02" db="EMBL/GenBank/DDBJ databases">
        <title>The Genome Sequence of Prevotella oris strain C735.</title>
        <authorList>
            <consortium name="The Broad Institute Genome Sequencing Platform"/>
            <person name="Ward D."/>
            <person name="Feldgarden M."/>
            <person name="Earl A."/>
            <person name="Young S.K."/>
            <person name="Zeng Q."/>
            <person name="Koehrsen M."/>
            <person name="Alvarado L."/>
            <person name="Berlin A."/>
            <person name="Bochicchio J."/>
            <person name="Borenstein D."/>
            <person name="Chapman S.B."/>
            <person name="Chen Z."/>
            <person name="Engels R."/>
            <person name="Freedman E."/>
            <person name="Gellesch M."/>
            <person name="Goldberg J."/>
            <person name="Griggs A."/>
            <person name="Gujja S."/>
            <person name="Heilman E."/>
            <person name="Heiman D."/>
            <person name="Hepburn T."/>
            <person name="Howarth C."/>
            <person name="Jen D."/>
            <person name="Larson L."/>
            <person name="Mehta T."/>
            <person name="Park D."/>
            <person name="Pearson M."/>
            <person name="Roberts A."/>
            <person name="Saif S."/>
            <person name="Shea T."/>
            <person name="Shenoy N."/>
            <person name="Sisk P."/>
            <person name="Stolte C."/>
            <person name="Sykes S."/>
            <person name="Thomson T."/>
            <person name="Walk T."/>
            <person name="White J."/>
            <person name="Yandava C."/>
            <person name="Sibley C.D."/>
            <person name="Field T.R."/>
            <person name="Grinwis M."/>
            <person name="Eshaghurshan C.S."/>
            <person name="Surette M.G."/>
            <person name="Haas B."/>
            <person name="Nusbaum C."/>
            <person name="Birren B."/>
        </authorList>
    </citation>
    <scope>NUCLEOTIDE SEQUENCE [LARGE SCALE GENOMIC DNA]</scope>
    <source>
        <strain evidence="2 3">C735</strain>
    </source>
</reference>
<gene>
    <name evidence="2" type="ORF">HMPREF0665_02160</name>
</gene>
<organism evidence="2 3">
    <name type="scientific">Segatella oris C735</name>
    <dbReference type="NCBI Taxonomy" id="563008"/>
    <lineage>
        <taxon>Bacteria</taxon>
        <taxon>Pseudomonadati</taxon>
        <taxon>Bacteroidota</taxon>
        <taxon>Bacteroidia</taxon>
        <taxon>Bacteroidales</taxon>
        <taxon>Prevotellaceae</taxon>
        <taxon>Segatella</taxon>
    </lineage>
</organism>
<dbReference type="EMBL" id="GL349571">
    <property type="protein sequence ID" value="EFI47875.1"/>
    <property type="molecule type" value="Genomic_DNA"/>
</dbReference>
<dbReference type="Proteomes" id="UP000003805">
    <property type="component" value="Unassembled WGS sequence"/>
</dbReference>
<dbReference type="GO" id="GO:2001070">
    <property type="term" value="F:starch binding"/>
    <property type="evidence" value="ECO:0007669"/>
    <property type="project" value="InterPro"/>
</dbReference>
<evidence type="ECO:0000259" key="1">
    <source>
        <dbReference type="Pfam" id="PF17142"/>
    </source>
</evidence>
<dbReference type="eggNOG" id="ENOG502Z9ND">
    <property type="taxonomic scope" value="Bacteria"/>
</dbReference>
<dbReference type="Pfam" id="PF17142">
    <property type="entry name" value="SusF_N"/>
    <property type="match status" value="1"/>
</dbReference>
<keyword evidence="3" id="KW-1185">Reference proteome</keyword>
<dbReference type="GO" id="GO:0019867">
    <property type="term" value="C:outer membrane"/>
    <property type="evidence" value="ECO:0007669"/>
    <property type="project" value="InterPro"/>
</dbReference>
<feature type="domain" description="Outer membrane protein SusF N-terminal" evidence="1">
    <location>
        <begin position="4"/>
        <end position="139"/>
    </location>
</feature>
<protein>
    <submittedName>
        <fullName evidence="2">Lipoprotein</fullName>
    </submittedName>
</protein>
<name>D7NF28_9BACT</name>
<proteinExistence type="predicted"/>
<dbReference type="CDD" id="cd12967">
    <property type="entry name" value="CBM_SusE-F_like_u1"/>
    <property type="match status" value="1"/>
</dbReference>
<accession>D7NF28</accession>
<evidence type="ECO:0000313" key="3">
    <source>
        <dbReference type="Proteomes" id="UP000003805"/>
    </source>
</evidence>
<sequence length="449" mass="48306">MGACSDDYTDWTSPQSNAQEDAITFPDFKATAVKAFDLNNPGAQVKTFALNEAALPEGYQLANARIELTADGVANAKTTTVSTTLAGLADSATIQKVVSEAFGLRPIPRTLNAHVFVNAIKNGQAAYIDAGTVKVVATPKAPKIETEYYLTGNINSWNNNDKTYAVKNSGADVYTDPVFNITLTAAQVAGQSKVEFKLTPISKIGTEDWSECIAAAKEDGKLVGNNAGGNISFDVVPGAKVYKLSFNLLDQTWTCTPLSFDDYLYMAGDANGWKHIDYLYGKEHDGKYTGYMYLNKNGFKFCTQPNWSGDNYGEGISTSGGNIMMTEAAGYYKVDVDLANSTMSLTAITRIGVIGDATVGGWGSDQAMIYNEADRAWEISNITLTNGAIKFRANNDWKISWGGTVNSLTTDNGDNITVTAGTYNIKLYAWADGKGKCELTPVAPAKQNK</sequence>
<dbReference type="HOGENOM" id="CLU_042892_2_0_10"/>